<evidence type="ECO:0000256" key="3">
    <source>
        <dbReference type="ARBA" id="ARBA00023012"/>
    </source>
</evidence>
<evidence type="ECO:0000256" key="2">
    <source>
        <dbReference type="ARBA" id="ARBA00022777"/>
    </source>
</evidence>
<evidence type="ECO:0000313" key="7">
    <source>
        <dbReference type="EMBL" id="GIF85820.1"/>
    </source>
</evidence>
<feature type="transmembrane region" description="Helical" evidence="5">
    <location>
        <begin position="95"/>
        <end position="116"/>
    </location>
</feature>
<keyword evidence="5" id="KW-1133">Transmembrane helix</keyword>
<keyword evidence="5" id="KW-0812">Transmembrane</keyword>
<evidence type="ECO:0000256" key="4">
    <source>
        <dbReference type="SAM" id="MobiDB-lite"/>
    </source>
</evidence>
<evidence type="ECO:0000256" key="5">
    <source>
        <dbReference type="SAM" id="Phobius"/>
    </source>
</evidence>
<organism evidence="7 8">
    <name type="scientific">Catellatospora bangladeshensis</name>
    <dbReference type="NCBI Taxonomy" id="310355"/>
    <lineage>
        <taxon>Bacteria</taxon>
        <taxon>Bacillati</taxon>
        <taxon>Actinomycetota</taxon>
        <taxon>Actinomycetes</taxon>
        <taxon>Micromonosporales</taxon>
        <taxon>Micromonosporaceae</taxon>
        <taxon>Catellatospora</taxon>
    </lineage>
</organism>
<keyword evidence="8" id="KW-1185">Reference proteome</keyword>
<feature type="domain" description="Histidine kinase/HSP90-like ATPase" evidence="6">
    <location>
        <begin position="315"/>
        <end position="399"/>
    </location>
</feature>
<dbReference type="EMBL" id="BONF01000053">
    <property type="protein sequence ID" value="GIF85820.1"/>
    <property type="molecule type" value="Genomic_DNA"/>
</dbReference>
<keyword evidence="2" id="KW-0418">Kinase</keyword>
<feature type="transmembrane region" description="Helical" evidence="5">
    <location>
        <begin position="146"/>
        <end position="166"/>
    </location>
</feature>
<keyword evidence="1" id="KW-0808">Transferase</keyword>
<keyword evidence="5" id="KW-0472">Membrane</keyword>
<dbReference type="InterPro" id="IPR050482">
    <property type="entry name" value="Sensor_HK_TwoCompSys"/>
</dbReference>
<name>A0A8J3NPD5_9ACTN</name>
<comment type="caution">
    <text evidence="7">The sequence shown here is derived from an EMBL/GenBank/DDBJ whole genome shotgun (WGS) entry which is preliminary data.</text>
</comment>
<feature type="region of interest" description="Disordered" evidence="4">
    <location>
        <begin position="397"/>
        <end position="418"/>
    </location>
</feature>
<gene>
    <name evidence="7" type="ORF">Cba03nite_71690</name>
</gene>
<evidence type="ECO:0000313" key="8">
    <source>
        <dbReference type="Proteomes" id="UP000601223"/>
    </source>
</evidence>
<feature type="transmembrane region" description="Helical" evidence="5">
    <location>
        <begin position="172"/>
        <end position="194"/>
    </location>
</feature>
<proteinExistence type="predicted"/>
<feature type="region of interest" description="Disordered" evidence="4">
    <location>
        <begin position="1"/>
        <end position="20"/>
    </location>
</feature>
<feature type="compositionally biased region" description="Low complexity" evidence="4">
    <location>
        <begin position="1"/>
        <end position="15"/>
    </location>
</feature>
<dbReference type="Gene3D" id="3.30.565.10">
    <property type="entry name" value="Histidine kinase-like ATPase, C-terminal domain"/>
    <property type="match status" value="1"/>
</dbReference>
<dbReference type="PANTHER" id="PTHR24421:SF61">
    <property type="entry name" value="OXYGEN SENSOR HISTIDINE KINASE NREB"/>
    <property type="match status" value="1"/>
</dbReference>
<accession>A0A8J3NPD5</accession>
<dbReference type="PANTHER" id="PTHR24421">
    <property type="entry name" value="NITRATE/NITRITE SENSOR PROTEIN NARX-RELATED"/>
    <property type="match status" value="1"/>
</dbReference>
<evidence type="ECO:0000256" key="1">
    <source>
        <dbReference type="ARBA" id="ARBA00022679"/>
    </source>
</evidence>
<dbReference type="GO" id="GO:0016301">
    <property type="term" value="F:kinase activity"/>
    <property type="evidence" value="ECO:0007669"/>
    <property type="project" value="UniProtKB-KW"/>
</dbReference>
<dbReference type="Proteomes" id="UP000601223">
    <property type="component" value="Unassembled WGS sequence"/>
</dbReference>
<protein>
    <recommendedName>
        <fullName evidence="6">Histidine kinase/HSP90-like ATPase domain-containing protein</fullName>
    </recommendedName>
</protein>
<dbReference type="GO" id="GO:0000160">
    <property type="term" value="P:phosphorelay signal transduction system"/>
    <property type="evidence" value="ECO:0007669"/>
    <property type="project" value="UniProtKB-KW"/>
</dbReference>
<dbReference type="AlphaFoldDB" id="A0A8J3NPD5"/>
<feature type="compositionally biased region" description="Basic and acidic residues" evidence="4">
    <location>
        <begin position="409"/>
        <end position="418"/>
    </location>
</feature>
<evidence type="ECO:0000259" key="6">
    <source>
        <dbReference type="Pfam" id="PF02518"/>
    </source>
</evidence>
<feature type="compositionally biased region" description="Low complexity" evidence="4">
    <location>
        <begin position="397"/>
        <end position="407"/>
    </location>
</feature>
<dbReference type="Pfam" id="PF02518">
    <property type="entry name" value="HATPase_c"/>
    <property type="match status" value="1"/>
</dbReference>
<sequence length="418" mass="43828">MSRHGSSIPPGGPMSSRRRRWPAELPTTQAGLERAFSYFVAGVRLGTLAQMVPAVGIGVQTSPRPAAYLVCWLAAAGASVAGSVVALVRRRPLGTAASVADLALAGLLLVLAPLVLAPEVLLGTWMAYQPAYALSIIITASGVRGLVLWAGGLAGLIACYVVYLGGDVSGPVAPTAVGNILTYVVYGLVCRMFFGYTRRIAADADASRAHAAELARREEERRAQIVMHNGVAVMRLLTESGTDTSRSALIDLAEAELQRMRSYLRGRSPDGPEPGDAETVALAPVVERVCGRFPDLPLDALLDLGAEVRVAAAHADALERALESLLINVRAHARAYSVVVHLDHGPDGWTLTVRDDGVGFDPAATGVGLREVVVGELARHGMRVEIESAFGDGTTVTVTGGPAAAPVRSPRDDLVEAE</sequence>
<feature type="transmembrane region" description="Helical" evidence="5">
    <location>
        <begin position="66"/>
        <end position="88"/>
    </location>
</feature>
<dbReference type="InterPro" id="IPR003594">
    <property type="entry name" value="HATPase_dom"/>
</dbReference>
<reference evidence="7 8" key="1">
    <citation type="submission" date="2021-01" db="EMBL/GenBank/DDBJ databases">
        <title>Whole genome shotgun sequence of Catellatospora bangladeshensis NBRC 107357.</title>
        <authorList>
            <person name="Komaki H."/>
            <person name="Tamura T."/>
        </authorList>
    </citation>
    <scope>NUCLEOTIDE SEQUENCE [LARGE SCALE GENOMIC DNA]</scope>
    <source>
        <strain evidence="7 8">NBRC 107357</strain>
    </source>
</reference>
<keyword evidence="3" id="KW-0902">Two-component regulatory system</keyword>
<dbReference type="SUPFAM" id="SSF55874">
    <property type="entry name" value="ATPase domain of HSP90 chaperone/DNA topoisomerase II/histidine kinase"/>
    <property type="match status" value="1"/>
</dbReference>
<dbReference type="InterPro" id="IPR036890">
    <property type="entry name" value="HATPase_C_sf"/>
</dbReference>